<feature type="transmembrane region" description="Helical" evidence="7">
    <location>
        <begin position="254"/>
        <end position="273"/>
    </location>
</feature>
<feature type="domain" description="EamA" evidence="8">
    <location>
        <begin position="161"/>
        <end position="295"/>
    </location>
</feature>
<feature type="transmembrane region" description="Helical" evidence="7">
    <location>
        <begin position="223"/>
        <end position="242"/>
    </location>
</feature>
<organism evidence="9 10">
    <name type="scientific">Amycolatopsis samaneae</name>
    <dbReference type="NCBI Taxonomy" id="664691"/>
    <lineage>
        <taxon>Bacteria</taxon>
        <taxon>Bacillati</taxon>
        <taxon>Actinomycetota</taxon>
        <taxon>Actinomycetes</taxon>
        <taxon>Pseudonocardiales</taxon>
        <taxon>Pseudonocardiaceae</taxon>
        <taxon>Amycolatopsis</taxon>
    </lineage>
</organism>
<keyword evidence="6 7" id="KW-0472">Membrane</keyword>
<keyword evidence="3" id="KW-1003">Cell membrane</keyword>
<feature type="transmembrane region" description="Helical" evidence="7">
    <location>
        <begin position="99"/>
        <end position="119"/>
    </location>
</feature>
<feature type="transmembrane region" description="Helical" evidence="7">
    <location>
        <begin position="74"/>
        <end position="93"/>
    </location>
</feature>
<keyword evidence="10" id="KW-1185">Reference proteome</keyword>
<comment type="caution">
    <text evidence="9">The sequence shown here is derived from an EMBL/GenBank/DDBJ whole genome shotgun (WGS) entry which is preliminary data.</text>
</comment>
<keyword evidence="5 7" id="KW-1133">Transmembrane helix</keyword>
<feature type="domain" description="EamA" evidence="8">
    <location>
        <begin position="17"/>
        <end position="146"/>
    </location>
</feature>
<evidence type="ECO:0000256" key="6">
    <source>
        <dbReference type="ARBA" id="ARBA00023136"/>
    </source>
</evidence>
<feature type="transmembrane region" description="Helical" evidence="7">
    <location>
        <begin position="159"/>
        <end position="178"/>
    </location>
</feature>
<comment type="similarity">
    <text evidence="2">Belongs to the EamA transporter family.</text>
</comment>
<dbReference type="SUPFAM" id="SSF103481">
    <property type="entry name" value="Multidrug resistance efflux transporter EmrE"/>
    <property type="match status" value="2"/>
</dbReference>
<sequence length="316" mass="31609">MDTTTLPPSSTRSALPALSVVAGAVCLSGSATFVKLADVSAGTAAFLRCAIALVVLLPLAFAELRREGPLGGPLLGCAVAAGAFLGVDYVLWTASILDVGAAIATVLITVQVIVFPLLGKVFGGTPIAGRFLAAAPLMIAGIALASGALGHSAQVTNPVRGSIMGIAAGVAYSGFLYLNRVSGQRSPRHLVTPIAVATAAATATAGVIGTATGGISLSLDAASWGWMIALALLGQVAAWLFVSTGTARLLPNTAAALLMLQPVLAIGFGLVVLGETPTAAQLAGCVVVIVAVWFANHTPRARQPARPPEPAATGHR</sequence>
<gene>
    <name evidence="9" type="ORF">ACFSYJ_38805</name>
</gene>
<dbReference type="RefSeq" id="WP_345385841.1">
    <property type="nucleotide sequence ID" value="NZ_BAABHG010000001.1"/>
</dbReference>
<protein>
    <submittedName>
        <fullName evidence="9">DMT family transporter</fullName>
    </submittedName>
</protein>
<keyword evidence="4 7" id="KW-0812">Transmembrane</keyword>
<evidence type="ECO:0000256" key="7">
    <source>
        <dbReference type="SAM" id="Phobius"/>
    </source>
</evidence>
<proteinExistence type="inferred from homology"/>
<dbReference type="Pfam" id="PF00892">
    <property type="entry name" value="EamA"/>
    <property type="match status" value="2"/>
</dbReference>
<feature type="transmembrane region" description="Helical" evidence="7">
    <location>
        <begin position="131"/>
        <end position="153"/>
    </location>
</feature>
<dbReference type="PANTHER" id="PTHR42920">
    <property type="entry name" value="OS03G0707200 PROTEIN-RELATED"/>
    <property type="match status" value="1"/>
</dbReference>
<evidence type="ECO:0000259" key="8">
    <source>
        <dbReference type="Pfam" id="PF00892"/>
    </source>
</evidence>
<feature type="transmembrane region" description="Helical" evidence="7">
    <location>
        <begin position="190"/>
        <end position="211"/>
    </location>
</feature>
<dbReference type="InterPro" id="IPR000620">
    <property type="entry name" value="EamA_dom"/>
</dbReference>
<dbReference type="InterPro" id="IPR051258">
    <property type="entry name" value="Diverse_Substrate_Transporter"/>
</dbReference>
<feature type="transmembrane region" description="Helical" evidence="7">
    <location>
        <begin position="12"/>
        <end position="33"/>
    </location>
</feature>
<evidence type="ECO:0000256" key="1">
    <source>
        <dbReference type="ARBA" id="ARBA00004651"/>
    </source>
</evidence>
<feature type="transmembrane region" description="Helical" evidence="7">
    <location>
        <begin position="45"/>
        <end position="62"/>
    </location>
</feature>
<dbReference type="InterPro" id="IPR037185">
    <property type="entry name" value="EmrE-like"/>
</dbReference>
<comment type="subcellular location">
    <subcellularLocation>
        <location evidence="1">Cell membrane</location>
        <topology evidence="1">Multi-pass membrane protein</topology>
    </subcellularLocation>
</comment>
<evidence type="ECO:0000313" key="9">
    <source>
        <dbReference type="EMBL" id="MFD2464621.1"/>
    </source>
</evidence>
<name>A0ABW5GUJ0_9PSEU</name>
<accession>A0ABW5GUJ0</accession>
<dbReference type="Proteomes" id="UP001597419">
    <property type="component" value="Unassembled WGS sequence"/>
</dbReference>
<evidence type="ECO:0000256" key="3">
    <source>
        <dbReference type="ARBA" id="ARBA00022475"/>
    </source>
</evidence>
<feature type="transmembrane region" description="Helical" evidence="7">
    <location>
        <begin position="279"/>
        <end position="296"/>
    </location>
</feature>
<evidence type="ECO:0000256" key="4">
    <source>
        <dbReference type="ARBA" id="ARBA00022692"/>
    </source>
</evidence>
<dbReference type="EMBL" id="JBHUKU010000026">
    <property type="protein sequence ID" value="MFD2464621.1"/>
    <property type="molecule type" value="Genomic_DNA"/>
</dbReference>
<evidence type="ECO:0000313" key="10">
    <source>
        <dbReference type="Proteomes" id="UP001597419"/>
    </source>
</evidence>
<evidence type="ECO:0000256" key="2">
    <source>
        <dbReference type="ARBA" id="ARBA00007362"/>
    </source>
</evidence>
<evidence type="ECO:0000256" key="5">
    <source>
        <dbReference type="ARBA" id="ARBA00022989"/>
    </source>
</evidence>
<reference evidence="10" key="1">
    <citation type="journal article" date="2019" name="Int. J. Syst. Evol. Microbiol.">
        <title>The Global Catalogue of Microorganisms (GCM) 10K type strain sequencing project: providing services to taxonomists for standard genome sequencing and annotation.</title>
        <authorList>
            <consortium name="The Broad Institute Genomics Platform"/>
            <consortium name="The Broad Institute Genome Sequencing Center for Infectious Disease"/>
            <person name="Wu L."/>
            <person name="Ma J."/>
        </authorList>
    </citation>
    <scope>NUCLEOTIDE SEQUENCE [LARGE SCALE GENOMIC DNA]</scope>
    <source>
        <strain evidence="10">CGMCC 4.7643</strain>
    </source>
</reference>
<dbReference type="PANTHER" id="PTHR42920:SF11">
    <property type="entry name" value="INNER MEMBRANE PROTEIN YTFF"/>
    <property type="match status" value="1"/>
</dbReference>